<sequence>MLQRRLTTLLQKRQTAAGYMASAGKVGSEEKWAHAAMEYIYEKKHVNDGNKKRQHDVQLERRVAAAFDRYAAHGEAVFEARLARLNARMTEALEAVRALDRRAAALEAERRATAAAADDAAPASTLIEECVLLHTEQPPGSFQRPALAPPLAGYEPGYALDVPQLRSQQAEYPAVHRPTDDLQFRGGGGGATDDGGFAAAAEPDSYHQFPYVETYALEDLTAQYEKKLDGLHGALRLHMPLTGVEGEGWEAYVALQRKALRRQRLLIDLAQQGDFAERFERNEDGFRDAELARRGLLPLRVEGEEDGADAAAPTTRHKRKDGRKKAAYNNFEEHYHFAQVPAYEPFRVM</sequence>
<feature type="coiled-coil region" evidence="1">
    <location>
        <begin position="82"/>
        <end position="109"/>
    </location>
</feature>
<name>S9VY36_9TRYP</name>
<reference evidence="2 3" key="1">
    <citation type="journal article" date="2013" name="PLoS ONE">
        <title>Predicting the Proteins of Angomonas deanei, Strigomonas culicis and Their Respective Endosymbionts Reveals New Aspects of the Trypanosomatidae Family.</title>
        <authorList>
            <person name="Motta M.C."/>
            <person name="Martins A.C."/>
            <person name="de Souza S.S."/>
            <person name="Catta-Preta C.M."/>
            <person name="Silva R."/>
            <person name="Klein C.C."/>
            <person name="de Almeida L.G."/>
            <person name="de Lima Cunha O."/>
            <person name="Ciapina L.P."/>
            <person name="Brocchi M."/>
            <person name="Colabardini A.C."/>
            <person name="de Araujo Lima B."/>
            <person name="Machado C.R."/>
            <person name="de Almeida Soares C.M."/>
            <person name="Probst C.M."/>
            <person name="de Menezes C.B."/>
            <person name="Thompson C.E."/>
            <person name="Bartholomeu D.C."/>
            <person name="Gradia D.F."/>
            <person name="Pavoni D.P."/>
            <person name="Grisard E.C."/>
            <person name="Fantinatti-Garboggini F."/>
            <person name="Marchini F.K."/>
            <person name="Rodrigues-Luiz G.F."/>
            <person name="Wagner G."/>
            <person name="Goldman G.H."/>
            <person name="Fietto J.L."/>
            <person name="Elias M.C."/>
            <person name="Goldman M.H."/>
            <person name="Sagot M.F."/>
            <person name="Pereira M."/>
            <person name="Stoco P.H."/>
            <person name="de Mendonca-Neto R.P."/>
            <person name="Teixeira S.M."/>
            <person name="Maciel T.E."/>
            <person name="de Oliveira Mendes T.A."/>
            <person name="Urmenyi T.P."/>
            <person name="de Souza W."/>
            <person name="Schenkman S."/>
            <person name="de Vasconcelos A.T."/>
        </authorList>
    </citation>
    <scope>NUCLEOTIDE SEQUENCE [LARGE SCALE GENOMIC DNA]</scope>
</reference>
<organism evidence="2 3">
    <name type="scientific">Strigomonas culicis</name>
    <dbReference type="NCBI Taxonomy" id="28005"/>
    <lineage>
        <taxon>Eukaryota</taxon>
        <taxon>Discoba</taxon>
        <taxon>Euglenozoa</taxon>
        <taxon>Kinetoplastea</taxon>
        <taxon>Metakinetoplastina</taxon>
        <taxon>Trypanosomatida</taxon>
        <taxon>Trypanosomatidae</taxon>
        <taxon>Strigomonadinae</taxon>
        <taxon>Strigomonas</taxon>
    </lineage>
</organism>
<evidence type="ECO:0000256" key="1">
    <source>
        <dbReference type="SAM" id="Coils"/>
    </source>
</evidence>
<dbReference type="EMBL" id="ATMH01005015">
    <property type="protein sequence ID" value="EPY28565.1"/>
    <property type="molecule type" value="Genomic_DNA"/>
</dbReference>
<dbReference type="AlphaFoldDB" id="S9VY36"/>
<accession>S9VY36</accession>
<dbReference type="OrthoDB" id="276677at2759"/>
<protein>
    <submittedName>
        <fullName evidence="2">Uncharacterized protein</fullName>
    </submittedName>
</protein>
<keyword evidence="3" id="KW-1185">Reference proteome</keyword>
<comment type="caution">
    <text evidence="2">The sequence shown here is derived from an EMBL/GenBank/DDBJ whole genome shotgun (WGS) entry which is preliminary data.</text>
</comment>
<dbReference type="Proteomes" id="UP000015354">
    <property type="component" value="Unassembled WGS sequence"/>
</dbReference>
<proteinExistence type="predicted"/>
<gene>
    <name evidence="2" type="ORF">STCU_05015</name>
</gene>
<evidence type="ECO:0000313" key="2">
    <source>
        <dbReference type="EMBL" id="EPY28565.1"/>
    </source>
</evidence>
<keyword evidence="1" id="KW-0175">Coiled coil</keyword>
<evidence type="ECO:0000313" key="3">
    <source>
        <dbReference type="Proteomes" id="UP000015354"/>
    </source>
</evidence>